<gene>
    <name evidence="1" type="ORF">SAMN05421721_109101</name>
</gene>
<dbReference type="Proteomes" id="UP000199556">
    <property type="component" value="Unassembled WGS sequence"/>
</dbReference>
<sequence length="46" mass="5527">MVFKLLQSAQKRWRRIKHFQKLELVINNVKFQDGEQVIDQSDRNAA</sequence>
<proteinExistence type="predicted"/>
<organism evidence="1 2">
    <name type="scientific">Ectothiorhodospira mobilis</name>
    <dbReference type="NCBI Taxonomy" id="195064"/>
    <lineage>
        <taxon>Bacteria</taxon>
        <taxon>Pseudomonadati</taxon>
        <taxon>Pseudomonadota</taxon>
        <taxon>Gammaproteobacteria</taxon>
        <taxon>Chromatiales</taxon>
        <taxon>Ectothiorhodospiraceae</taxon>
        <taxon>Ectothiorhodospira</taxon>
    </lineage>
</organism>
<evidence type="ECO:0000313" key="2">
    <source>
        <dbReference type="Proteomes" id="UP000199556"/>
    </source>
</evidence>
<reference evidence="1 2" key="1">
    <citation type="submission" date="2016-10" db="EMBL/GenBank/DDBJ databases">
        <authorList>
            <person name="de Groot N.N."/>
        </authorList>
    </citation>
    <scope>NUCLEOTIDE SEQUENCE [LARGE SCALE GENOMIC DNA]</scope>
    <source>
        <strain evidence="1 2">DSM 4180</strain>
    </source>
</reference>
<keyword evidence="2" id="KW-1185">Reference proteome</keyword>
<name>A0A1I4RTR3_ECTMO</name>
<dbReference type="EMBL" id="FOUO01000009">
    <property type="protein sequence ID" value="SFM55608.1"/>
    <property type="molecule type" value="Genomic_DNA"/>
</dbReference>
<evidence type="ECO:0000313" key="1">
    <source>
        <dbReference type="EMBL" id="SFM55608.1"/>
    </source>
</evidence>
<accession>A0A1I4RTR3</accession>
<dbReference type="AlphaFoldDB" id="A0A1I4RTR3"/>
<protein>
    <submittedName>
        <fullName evidence="1">Uncharacterized protein</fullName>
    </submittedName>
</protein>